<dbReference type="InterPro" id="IPR020069">
    <property type="entry name" value="Ribosomal_bL9_C"/>
</dbReference>
<evidence type="ECO:0000256" key="7">
    <source>
        <dbReference type="HAMAP-Rule" id="MF_00503"/>
    </source>
</evidence>
<proteinExistence type="inferred from homology"/>
<keyword evidence="4 7" id="KW-0689">Ribosomal protein</keyword>
<evidence type="ECO:0000256" key="3">
    <source>
        <dbReference type="ARBA" id="ARBA00022884"/>
    </source>
</evidence>
<accession>A0A1I4TLH2</accession>
<gene>
    <name evidence="7" type="primary">rplI</name>
    <name evidence="10" type="ORF">SAMN05421738_102254</name>
</gene>
<keyword evidence="5 7" id="KW-0687">Ribonucleoprotein</keyword>
<dbReference type="InterPro" id="IPR020594">
    <property type="entry name" value="Ribosomal_bL9_bac/chp"/>
</dbReference>
<feature type="domain" description="Large ribosomal subunit protein bL9 C-terminal" evidence="9">
    <location>
        <begin position="64"/>
        <end position="146"/>
    </location>
</feature>
<keyword evidence="3 7" id="KW-0694">RNA-binding</keyword>
<evidence type="ECO:0000256" key="5">
    <source>
        <dbReference type="ARBA" id="ARBA00023274"/>
    </source>
</evidence>
<dbReference type="Pfam" id="PF03948">
    <property type="entry name" value="Ribosomal_L9_C"/>
    <property type="match status" value="1"/>
</dbReference>
<sequence>MNVILRQDVEGLGFEFEVVSVKPGYARNFLIPRGLVSVATPKNVKELNEVLETRKAEEASLIAAAKTKSEKLDGLVVKLEAKVGAGDKLFGSVNNGDLAAALVKAGVDVEKKNIKIPGNTIKRLGKYEAKVRFHREVEVDFGFEIVPDAASIKAAEDAAKTRAEIAKMDAEKAKKANTEEGSFFNFDNPIYANDKKAKKEEEEIIVEEVATEEAPKTEE</sequence>
<dbReference type="Gene3D" id="3.40.5.10">
    <property type="entry name" value="Ribosomal protein L9, N-terminal domain"/>
    <property type="match status" value="1"/>
</dbReference>
<dbReference type="GO" id="GO:1990904">
    <property type="term" value="C:ribonucleoprotein complex"/>
    <property type="evidence" value="ECO:0007669"/>
    <property type="project" value="UniProtKB-KW"/>
</dbReference>
<dbReference type="NCBIfam" id="TIGR00158">
    <property type="entry name" value="L9"/>
    <property type="match status" value="1"/>
</dbReference>
<dbReference type="STRING" id="684065.SAMN05421738_102254"/>
<dbReference type="InterPro" id="IPR020070">
    <property type="entry name" value="Ribosomal_bL9_N"/>
</dbReference>
<dbReference type="SUPFAM" id="SSF55658">
    <property type="entry name" value="L9 N-domain-like"/>
    <property type="match status" value="1"/>
</dbReference>
<keyword evidence="2 7" id="KW-0699">rRNA-binding</keyword>
<evidence type="ECO:0000313" key="11">
    <source>
        <dbReference type="Proteomes" id="UP000199149"/>
    </source>
</evidence>
<dbReference type="Proteomes" id="UP000199149">
    <property type="component" value="Unassembled WGS sequence"/>
</dbReference>
<feature type="domain" description="Ribosomal protein L9" evidence="8">
    <location>
        <begin position="1"/>
        <end position="47"/>
    </location>
</feature>
<dbReference type="InterPro" id="IPR009027">
    <property type="entry name" value="Ribosomal_bL9/RNase_H1_N"/>
</dbReference>
<dbReference type="GO" id="GO:0003735">
    <property type="term" value="F:structural constituent of ribosome"/>
    <property type="evidence" value="ECO:0007669"/>
    <property type="project" value="InterPro"/>
</dbReference>
<name>A0A1I4TLH2_9FLAO</name>
<comment type="function">
    <text evidence="7">Binds to the 23S rRNA.</text>
</comment>
<dbReference type="EMBL" id="FOUZ01000002">
    <property type="protein sequence ID" value="SFM77569.1"/>
    <property type="molecule type" value="Genomic_DNA"/>
</dbReference>
<dbReference type="Pfam" id="PF01281">
    <property type="entry name" value="Ribosomal_L9_N"/>
    <property type="match status" value="1"/>
</dbReference>
<dbReference type="GO" id="GO:0006412">
    <property type="term" value="P:translation"/>
    <property type="evidence" value="ECO:0007669"/>
    <property type="project" value="UniProtKB-UniRule"/>
</dbReference>
<evidence type="ECO:0000256" key="4">
    <source>
        <dbReference type="ARBA" id="ARBA00022980"/>
    </source>
</evidence>
<dbReference type="HAMAP" id="MF_00503">
    <property type="entry name" value="Ribosomal_bL9"/>
    <property type="match status" value="1"/>
</dbReference>
<evidence type="ECO:0000256" key="2">
    <source>
        <dbReference type="ARBA" id="ARBA00022730"/>
    </source>
</evidence>
<protein>
    <recommendedName>
        <fullName evidence="6 7">Large ribosomal subunit protein bL9</fullName>
    </recommendedName>
</protein>
<dbReference type="GO" id="GO:0005840">
    <property type="term" value="C:ribosome"/>
    <property type="evidence" value="ECO:0007669"/>
    <property type="project" value="UniProtKB-KW"/>
</dbReference>
<dbReference type="SUPFAM" id="SSF55653">
    <property type="entry name" value="Ribosomal protein L9 C-domain"/>
    <property type="match status" value="1"/>
</dbReference>
<evidence type="ECO:0000256" key="1">
    <source>
        <dbReference type="ARBA" id="ARBA00010605"/>
    </source>
</evidence>
<evidence type="ECO:0000256" key="6">
    <source>
        <dbReference type="ARBA" id="ARBA00035292"/>
    </source>
</evidence>
<dbReference type="InterPro" id="IPR036935">
    <property type="entry name" value="Ribosomal_bL9_N_sf"/>
</dbReference>
<dbReference type="GO" id="GO:0019843">
    <property type="term" value="F:rRNA binding"/>
    <property type="evidence" value="ECO:0007669"/>
    <property type="project" value="UniProtKB-UniRule"/>
</dbReference>
<evidence type="ECO:0000313" key="10">
    <source>
        <dbReference type="EMBL" id="SFM77569.1"/>
    </source>
</evidence>
<evidence type="ECO:0000259" key="8">
    <source>
        <dbReference type="Pfam" id="PF01281"/>
    </source>
</evidence>
<reference evidence="11" key="1">
    <citation type="submission" date="2016-10" db="EMBL/GenBank/DDBJ databases">
        <authorList>
            <person name="Varghese N."/>
            <person name="Submissions S."/>
        </authorList>
    </citation>
    <scope>NUCLEOTIDE SEQUENCE [LARGE SCALE GENOMIC DNA]</scope>
    <source>
        <strain evidence="11">XJ109</strain>
    </source>
</reference>
<dbReference type="PANTHER" id="PTHR21368">
    <property type="entry name" value="50S RIBOSOMAL PROTEIN L9"/>
    <property type="match status" value="1"/>
</dbReference>
<dbReference type="InterPro" id="IPR036791">
    <property type="entry name" value="Ribosomal_bL9_C_sf"/>
</dbReference>
<keyword evidence="11" id="KW-1185">Reference proteome</keyword>
<dbReference type="AlphaFoldDB" id="A0A1I4TLH2"/>
<comment type="similarity">
    <text evidence="1 7">Belongs to the bacterial ribosomal protein bL9 family.</text>
</comment>
<dbReference type="Gene3D" id="3.10.430.100">
    <property type="entry name" value="Ribosomal protein L9, C-terminal domain"/>
    <property type="match status" value="1"/>
</dbReference>
<dbReference type="OrthoDB" id="9788336at2"/>
<dbReference type="InterPro" id="IPR000244">
    <property type="entry name" value="Ribosomal_bL9"/>
</dbReference>
<evidence type="ECO:0000259" key="9">
    <source>
        <dbReference type="Pfam" id="PF03948"/>
    </source>
</evidence>
<organism evidence="10 11">
    <name type="scientific">Algoriella xinjiangensis</name>
    <dbReference type="NCBI Taxonomy" id="684065"/>
    <lineage>
        <taxon>Bacteria</taxon>
        <taxon>Pseudomonadati</taxon>
        <taxon>Bacteroidota</taxon>
        <taxon>Flavobacteriia</taxon>
        <taxon>Flavobacteriales</taxon>
        <taxon>Weeksellaceae</taxon>
        <taxon>Algoriella</taxon>
    </lineage>
</organism>